<proteinExistence type="predicted"/>
<dbReference type="AlphaFoldDB" id="A0A3N4KNR6"/>
<keyword evidence="3" id="KW-1185">Reference proteome</keyword>
<dbReference type="InParanoid" id="A0A3N4KNR6"/>
<protein>
    <submittedName>
        <fullName evidence="2">Uncharacterized protein</fullName>
    </submittedName>
</protein>
<name>A0A3N4KNR6_9PEZI</name>
<dbReference type="EMBL" id="ML119183">
    <property type="protein sequence ID" value="RPB07425.1"/>
    <property type="molecule type" value="Genomic_DNA"/>
</dbReference>
<gene>
    <name evidence="2" type="ORF">P167DRAFT_549754</name>
</gene>
<dbReference type="OrthoDB" id="10629351at2759"/>
<accession>A0A3N4KNR6</accession>
<sequence>MGDRGAFRTLMYHGEEALHLLRNVQPQNDIEPQVFEEFLKLLQEIKLAATQAAAGFCNGDDLLENQGGVGERSQKNVDQPFLRASAAPQEPLVQEVPARKVYGETKLIDPKAYVQQPFLKGWLENPRPAPAPPGLQRGPIIRSNSPSLQLVIDPTHCGEPAPAPPGLQRDPIIGTRSTSMVIDPPRWRQPAPQREIAVGENGALAGLGQNQPRVAFGVLRAEGRFPAALGLLPRYQHSAAPPELSSFGAGDSFATRSGEGFRRRWDIDEDPYWEYANEDEAESANRAGGAVDAADDAEESTGSEEEKEEGKVGWNTRPRVCAGPCRYF</sequence>
<dbReference type="Proteomes" id="UP000277580">
    <property type="component" value="Unassembled WGS sequence"/>
</dbReference>
<evidence type="ECO:0000313" key="2">
    <source>
        <dbReference type="EMBL" id="RPB07425.1"/>
    </source>
</evidence>
<feature type="region of interest" description="Disordered" evidence="1">
    <location>
        <begin position="279"/>
        <end position="318"/>
    </location>
</feature>
<organism evidence="2 3">
    <name type="scientific">Morchella conica CCBAS932</name>
    <dbReference type="NCBI Taxonomy" id="1392247"/>
    <lineage>
        <taxon>Eukaryota</taxon>
        <taxon>Fungi</taxon>
        <taxon>Dikarya</taxon>
        <taxon>Ascomycota</taxon>
        <taxon>Pezizomycotina</taxon>
        <taxon>Pezizomycetes</taxon>
        <taxon>Pezizales</taxon>
        <taxon>Morchellaceae</taxon>
        <taxon>Morchella</taxon>
    </lineage>
</organism>
<feature type="compositionally biased region" description="Acidic residues" evidence="1">
    <location>
        <begin position="293"/>
        <end position="307"/>
    </location>
</feature>
<evidence type="ECO:0000256" key="1">
    <source>
        <dbReference type="SAM" id="MobiDB-lite"/>
    </source>
</evidence>
<evidence type="ECO:0000313" key="3">
    <source>
        <dbReference type="Proteomes" id="UP000277580"/>
    </source>
</evidence>
<reference evidence="2 3" key="1">
    <citation type="journal article" date="2018" name="Nat. Ecol. Evol.">
        <title>Pezizomycetes genomes reveal the molecular basis of ectomycorrhizal truffle lifestyle.</title>
        <authorList>
            <person name="Murat C."/>
            <person name="Payen T."/>
            <person name="Noel B."/>
            <person name="Kuo A."/>
            <person name="Morin E."/>
            <person name="Chen J."/>
            <person name="Kohler A."/>
            <person name="Krizsan K."/>
            <person name="Balestrini R."/>
            <person name="Da Silva C."/>
            <person name="Montanini B."/>
            <person name="Hainaut M."/>
            <person name="Levati E."/>
            <person name="Barry K.W."/>
            <person name="Belfiori B."/>
            <person name="Cichocki N."/>
            <person name="Clum A."/>
            <person name="Dockter R.B."/>
            <person name="Fauchery L."/>
            <person name="Guy J."/>
            <person name="Iotti M."/>
            <person name="Le Tacon F."/>
            <person name="Lindquist E.A."/>
            <person name="Lipzen A."/>
            <person name="Malagnac F."/>
            <person name="Mello A."/>
            <person name="Molinier V."/>
            <person name="Miyauchi S."/>
            <person name="Poulain J."/>
            <person name="Riccioni C."/>
            <person name="Rubini A."/>
            <person name="Sitrit Y."/>
            <person name="Splivallo R."/>
            <person name="Traeger S."/>
            <person name="Wang M."/>
            <person name="Zifcakova L."/>
            <person name="Wipf D."/>
            <person name="Zambonelli A."/>
            <person name="Paolocci F."/>
            <person name="Nowrousian M."/>
            <person name="Ottonello S."/>
            <person name="Baldrian P."/>
            <person name="Spatafora J.W."/>
            <person name="Henrissat B."/>
            <person name="Nagy L.G."/>
            <person name="Aury J.M."/>
            <person name="Wincker P."/>
            <person name="Grigoriev I.V."/>
            <person name="Bonfante P."/>
            <person name="Martin F.M."/>
        </authorList>
    </citation>
    <scope>NUCLEOTIDE SEQUENCE [LARGE SCALE GENOMIC DNA]</scope>
    <source>
        <strain evidence="2 3">CCBAS932</strain>
    </source>
</reference>